<organism evidence="1 2">
    <name type="scientific">Marivirga salinarum</name>
    <dbReference type="NCBI Taxonomy" id="3059078"/>
    <lineage>
        <taxon>Bacteria</taxon>
        <taxon>Pseudomonadati</taxon>
        <taxon>Bacteroidota</taxon>
        <taxon>Cytophagia</taxon>
        <taxon>Cytophagales</taxon>
        <taxon>Marivirgaceae</taxon>
        <taxon>Marivirga</taxon>
    </lineage>
</organism>
<dbReference type="PROSITE" id="PS51257">
    <property type="entry name" value="PROKAR_LIPOPROTEIN"/>
    <property type="match status" value="1"/>
</dbReference>
<protein>
    <submittedName>
        <fullName evidence="1">Uncharacterized protein</fullName>
    </submittedName>
</protein>
<dbReference type="KEGG" id="msaa:QYS49_38985"/>
<dbReference type="Proteomes" id="UP001230496">
    <property type="component" value="Chromosome"/>
</dbReference>
<accession>A0AA51NAT6</accession>
<name>A0AA51NAT6_9BACT</name>
<reference evidence="1 2" key="1">
    <citation type="submission" date="2023-08" db="EMBL/GenBank/DDBJ databases">
        <title>Comparative genomics and taxonomic characterization of three novel marine species of genus Marivirga.</title>
        <authorList>
            <person name="Muhammad N."/>
            <person name="Kim S.-G."/>
        </authorList>
    </citation>
    <scope>NUCLEOTIDE SEQUENCE [LARGE SCALE GENOMIC DNA]</scope>
    <source>
        <strain evidence="1 2">BDSF4-3</strain>
    </source>
</reference>
<dbReference type="AlphaFoldDB" id="A0AA51NAT6"/>
<evidence type="ECO:0000313" key="2">
    <source>
        <dbReference type="Proteomes" id="UP001230496"/>
    </source>
</evidence>
<keyword evidence="2" id="KW-1185">Reference proteome</keyword>
<gene>
    <name evidence="1" type="ORF">QYS49_38985</name>
</gene>
<evidence type="ECO:0000313" key="1">
    <source>
        <dbReference type="EMBL" id="WMN11604.1"/>
    </source>
</evidence>
<dbReference type="EMBL" id="CP129971">
    <property type="protein sequence ID" value="WMN11604.1"/>
    <property type="molecule type" value="Genomic_DNA"/>
</dbReference>
<proteinExistence type="predicted"/>
<dbReference type="RefSeq" id="WP_308349047.1">
    <property type="nucleotide sequence ID" value="NZ_CP129971.1"/>
</dbReference>
<sequence>MKNTISILCTGLLIILLYSCQEDEIFEDLEKESTNIKVDQLGEKLENPFSVVNMRKALDSLKVKNEQYRDKDFEVETTHLYLRFKPKDEQELNILEADSTLVLYSFPLDREIPESLTSYHDSSIPKNKPTFQYCAVPVTYDFPHDIKVKILEELYLPEEDQRTAARSSGNLLYDLEKEAFAITGNEFDKVKSGKNNTAARNASFTPSGRIRVWDDVIGSTTTTTRTFSHWEYYDCGDGDIPLAIGSVDTDLEESRGFGSMVKPIEPIELPGECKRAVYTYHSTNTPGSYIPIEGVKVRARRWFTTKSDLTDSNGDFNITHSFGGDVNYLIVWEHAFWDIRDGNLTQAYYNGPQKSNPWNLNIGGGKSLRFATIHRACHRYTFEDVDNLSRPILGGGSKLKINYNDGEGTGVNWGVEWQNVDFGTGLLPNIKIWRSSENLERDWFTNEIFSTTIHELAHTTHIQEMNWGTIDYGQVRPILYESWADAVEWYLTRKEYIERGEADYDDPTVRGFRNALADNKQWWNFNDSHEYTPIFIDLIDDYNQATQFEPTLPVDNSKPNENITGYWMQTIEDVVLKDAYGLTSLRSELKRT</sequence>